<dbReference type="OrthoDB" id="6444997at2"/>
<evidence type="ECO:0000313" key="5">
    <source>
        <dbReference type="Proteomes" id="UP000225433"/>
    </source>
</evidence>
<keyword evidence="1" id="KW-0732">Signal</keyword>
<dbReference type="RefSeq" id="WP_069317159.1">
    <property type="nucleotide sequence ID" value="NZ_CAWNQJ010000001.1"/>
</dbReference>
<sequence length="127" mass="13961">MKIKLKIILSFFILMVINNHACAYAGNCSKNLNKTGYVTSVYLGVDDNKDARITFGFKENNSNTITTISLYNYITGTDNKFTNDSNASKNAQAAYAMLLTAYTSGSPVKIMRCYSDGVVGFGIGQFY</sequence>
<evidence type="ECO:0000313" key="2">
    <source>
        <dbReference type="EMBL" id="AOM41483.1"/>
    </source>
</evidence>
<proteinExistence type="predicted"/>
<feature type="signal peptide" evidence="1">
    <location>
        <begin position="1"/>
        <end position="21"/>
    </location>
</feature>
<protein>
    <submittedName>
        <fullName evidence="3">Uncharacterized protein</fullName>
    </submittedName>
</protein>
<dbReference type="AlphaFoldDB" id="A0A2G0QDV6"/>
<keyword evidence="4" id="KW-1185">Reference proteome</keyword>
<evidence type="ECO:0000256" key="1">
    <source>
        <dbReference type="SAM" id="SignalP"/>
    </source>
</evidence>
<reference evidence="2 4" key="1">
    <citation type="submission" date="2016-06" db="EMBL/GenBank/DDBJ databases">
        <title>Bacterial characters and pathogenicity of Xenorhabdus hominickii from an entomopathogenic nematode, Steinernema monticolum.</title>
        <authorList>
            <person name="Park Y."/>
            <person name="Kim Y."/>
        </authorList>
    </citation>
    <scope>NUCLEOTIDE SEQUENCE [LARGE SCALE GENOMIC DNA]</scope>
    <source>
        <strain evidence="2 4">ANU1</strain>
    </source>
</reference>
<name>A0A2G0QDV6_XENHO</name>
<feature type="chain" id="PRO_5013921473" evidence="1">
    <location>
        <begin position="22"/>
        <end position="127"/>
    </location>
</feature>
<dbReference type="EMBL" id="CP016176">
    <property type="protein sequence ID" value="AOM41483.1"/>
    <property type="molecule type" value="Genomic_DNA"/>
</dbReference>
<dbReference type="KEGG" id="xho:A9255_13400"/>
<dbReference type="Proteomes" id="UP000094600">
    <property type="component" value="Chromosome"/>
</dbReference>
<gene>
    <name evidence="2" type="ORF">A9255_13400</name>
    <name evidence="3" type="ORF">Xhom_00381</name>
</gene>
<dbReference type="Proteomes" id="UP000225433">
    <property type="component" value="Unassembled WGS sequence"/>
</dbReference>
<evidence type="ECO:0000313" key="4">
    <source>
        <dbReference type="Proteomes" id="UP000094600"/>
    </source>
</evidence>
<evidence type="ECO:0000313" key="3">
    <source>
        <dbReference type="EMBL" id="PHM57414.1"/>
    </source>
</evidence>
<accession>A0A2G0QDV6</accession>
<reference evidence="3 5" key="2">
    <citation type="journal article" date="2017" name="Nat. Microbiol.">
        <title>Natural product diversity associated with the nematode symbionts Photorhabdus and Xenorhabdus.</title>
        <authorList>
            <person name="Tobias N.J."/>
            <person name="Wolff H."/>
            <person name="Djahanschiri B."/>
            <person name="Grundmann F."/>
            <person name="Kronenwerth M."/>
            <person name="Shi Y.M."/>
            <person name="Simonyi S."/>
            <person name="Grun P."/>
            <person name="Shapiro-Ilan D."/>
            <person name="Pidot S.J."/>
            <person name="Stinear T.P."/>
            <person name="Ebersberger I."/>
            <person name="Bode H.B."/>
        </authorList>
    </citation>
    <scope>NUCLEOTIDE SEQUENCE [LARGE SCALE GENOMIC DNA]</scope>
    <source>
        <strain evidence="3 5">DSM 17903</strain>
    </source>
</reference>
<dbReference type="EMBL" id="NJAI01000001">
    <property type="protein sequence ID" value="PHM57414.1"/>
    <property type="molecule type" value="Genomic_DNA"/>
</dbReference>
<organism evidence="3 5">
    <name type="scientific">Xenorhabdus hominickii</name>
    <dbReference type="NCBI Taxonomy" id="351679"/>
    <lineage>
        <taxon>Bacteria</taxon>
        <taxon>Pseudomonadati</taxon>
        <taxon>Pseudomonadota</taxon>
        <taxon>Gammaproteobacteria</taxon>
        <taxon>Enterobacterales</taxon>
        <taxon>Morganellaceae</taxon>
        <taxon>Xenorhabdus</taxon>
    </lineage>
</organism>